<dbReference type="GO" id="GO:0033104">
    <property type="term" value="C:type VI protein secretion system complex"/>
    <property type="evidence" value="ECO:0007669"/>
    <property type="project" value="InterPro"/>
</dbReference>
<evidence type="ECO:0000313" key="2">
    <source>
        <dbReference type="Proteomes" id="UP000020529"/>
    </source>
</evidence>
<dbReference type="InterPro" id="IPR041408">
    <property type="entry name" value="Hcp_Tssd"/>
</dbReference>
<sequence length="129" mass="14869">MAELKATVCLQGKDIEVISSHIEFNRKTDNKGRPVTNVIGGRITITVESTRETTILEAMVNCPFKAISGKVIYYNTKDNSIFRVVEFKYAYIVYYKEIYNVDRKRQMYSTITFSADIIMIGDAYLSNQW</sequence>
<organism evidence="1 2">
    <name type="scientific">Bacteroides fragilis str. 3988T(B)14</name>
    <dbReference type="NCBI Taxonomy" id="1339315"/>
    <lineage>
        <taxon>Bacteria</taxon>
        <taxon>Pseudomonadati</taxon>
        <taxon>Bacteroidota</taxon>
        <taxon>Bacteroidia</taxon>
        <taxon>Bacteroidales</taxon>
        <taxon>Bacteroidaceae</taxon>
        <taxon>Bacteroides</taxon>
    </lineage>
</organism>
<name>A0A015W705_BACFG</name>
<dbReference type="RefSeq" id="WP_005836793.1">
    <property type="nucleotide sequence ID" value="NZ_JGCY01000193.1"/>
</dbReference>
<gene>
    <name evidence="1" type="ORF">M124_4837</name>
</gene>
<evidence type="ECO:0000313" key="1">
    <source>
        <dbReference type="EMBL" id="EXY76285.1"/>
    </source>
</evidence>
<dbReference type="Proteomes" id="UP000020529">
    <property type="component" value="Unassembled WGS sequence"/>
</dbReference>
<evidence type="ECO:0008006" key="3">
    <source>
        <dbReference type="Google" id="ProtNLM"/>
    </source>
</evidence>
<dbReference type="EMBL" id="JGCY01000193">
    <property type="protein sequence ID" value="EXY76285.1"/>
    <property type="molecule type" value="Genomic_DNA"/>
</dbReference>
<dbReference type="PATRIC" id="fig|1339315.3.peg.716"/>
<reference evidence="1 2" key="1">
    <citation type="submission" date="2014-02" db="EMBL/GenBank/DDBJ databases">
        <authorList>
            <person name="Sears C."/>
            <person name="Carroll K."/>
            <person name="Sack B.R."/>
            <person name="Qadri F."/>
            <person name="Myers L.L."/>
            <person name="Chung G.-T."/>
            <person name="Escheverria P."/>
            <person name="Fraser C.M."/>
            <person name="Sadzewicz L."/>
            <person name="Shefchek K.A."/>
            <person name="Tallon L."/>
            <person name="Das S.P."/>
            <person name="Daugherty S."/>
            <person name="Mongodin E.F."/>
        </authorList>
    </citation>
    <scope>NUCLEOTIDE SEQUENCE [LARGE SCALE GENOMIC DNA]</scope>
    <source>
        <strain evidence="2">3988T(B)14</strain>
    </source>
</reference>
<proteinExistence type="predicted"/>
<dbReference type="Pfam" id="PF17642">
    <property type="entry name" value="TssD"/>
    <property type="match status" value="1"/>
</dbReference>
<accession>A0A015W705</accession>
<dbReference type="AlphaFoldDB" id="A0A015W705"/>
<protein>
    <recommendedName>
        <fullName evidence="3">Type VI secretion system needle protein Hcp</fullName>
    </recommendedName>
</protein>
<comment type="caution">
    <text evidence="1">The sequence shown here is derived from an EMBL/GenBank/DDBJ whole genome shotgun (WGS) entry which is preliminary data.</text>
</comment>